<dbReference type="Pfam" id="PF02411">
    <property type="entry name" value="MerT"/>
    <property type="match status" value="1"/>
</dbReference>
<evidence type="ECO:0000256" key="8">
    <source>
        <dbReference type="ARBA" id="ARBA00022692"/>
    </source>
</evidence>
<organism evidence="16 17">
    <name type="scientific">Afipia carboxidovorans (strain ATCC 49405 / DSM 1227 / KCTC 32145 / OM5)</name>
    <name type="common">Oligotropha carboxidovorans</name>
    <dbReference type="NCBI Taxonomy" id="504832"/>
    <lineage>
        <taxon>Bacteria</taxon>
        <taxon>Pseudomonadati</taxon>
        <taxon>Pseudomonadota</taxon>
        <taxon>Alphaproteobacteria</taxon>
        <taxon>Hyphomicrobiales</taxon>
        <taxon>Nitrobacteraceae</taxon>
        <taxon>Afipia</taxon>
    </lineage>
</organism>
<evidence type="ECO:0000256" key="6">
    <source>
        <dbReference type="ARBA" id="ARBA00022475"/>
    </source>
</evidence>
<keyword evidence="9" id="KW-0479">Metal-binding</keyword>
<evidence type="ECO:0000313" key="16">
    <source>
        <dbReference type="EMBL" id="AEI08247.1"/>
    </source>
</evidence>
<keyword evidence="17" id="KW-1185">Reference proteome</keyword>
<dbReference type="RefSeq" id="WP_013913458.1">
    <property type="nucleotide sequence ID" value="NC_011386.1"/>
</dbReference>
<evidence type="ECO:0000256" key="3">
    <source>
        <dbReference type="ARBA" id="ARBA00017053"/>
    </source>
</evidence>
<evidence type="ECO:0000256" key="5">
    <source>
        <dbReference type="ARBA" id="ARBA00022466"/>
    </source>
</evidence>
<keyword evidence="12 15" id="KW-0472">Membrane</keyword>
<dbReference type="EMBL" id="CP002828">
    <property type="protein sequence ID" value="AEI08247.1"/>
    <property type="molecule type" value="Genomic_DNA"/>
</dbReference>
<dbReference type="InterPro" id="IPR003457">
    <property type="entry name" value="Transprt_MerT"/>
</dbReference>
<dbReference type="PROSITE" id="PS51257">
    <property type="entry name" value="PROKAR_LIPOPROTEIN"/>
    <property type="match status" value="1"/>
</dbReference>
<dbReference type="Proteomes" id="UP000007730">
    <property type="component" value="Plasmid pOC167"/>
</dbReference>
<dbReference type="KEGG" id="ocg:OCA5_pOC16700490"/>
<keyword evidence="6" id="KW-1003">Cell membrane</keyword>
<evidence type="ECO:0000256" key="4">
    <source>
        <dbReference type="ARBA" id="ARBA00022448"/>
    </source>
</evidence>
<dbReference type="GO" id="GO:0015097">
    <property type="term" value="F:mercury ion transmembrane transporter activity"/>
    <property type="evidence" value="ECO:0007669"/>
    <property type="project" value="InterPro"/>
</dbReference>
<feature type="transmembrane region" description="Helical" evidence="15">
    <location>
        <begin position="61"/>
        <end position="78"/>
    </location>
</feature>
<dbReference type="OrthoDB" id="9813737at2"/>
<evidence type="ECO:0000256" key="14">
    <source>
        <dbReference type="ARBA" id="ARBA00045720"/>
    </source>
</evidence>
<keyword evidence="4" id="KW-0813">Transport</keyword>
<keyword evidence="5" id="KW-0475">Mercuric resistance</keyword>
<comment type="subcellular location">
    <subcellularLocation>
        <location evidence="1">Cell inner membrane</location>
        <topology evidence="1">Multi-pass membrane protein</topology>
    </subcellularLocation>
</comment>
<evidence type="ECO:0000256" key="12">
    <source>
        <dbReference type="ARBA" id="ARBA00023136"/>
    </source>
</evidence>
<evidence type="ECO:0000313" key="17">
    <source>
        <dbReference type="Proteomes" id="UP000007730"/>
    </source>
</evidence>
<geneLocation type="plasmid" evidence="16 17">
    <name>pOC167</name>
</geneLocation>
<dbReference type="AlphaFoldDB" id="F8C1D2"/>
<evidence type="ECO:0000256" key="2">
    <source>
        <dbReference type="ARBA" id="ARBA00008224"/>
    </source>
</evidence>
<feature type="transmembrane region" description="Helical" evidence="15">
    <location>
        <begin position="98"/>
        <end position="120"/>
    </location>
</feature>
<accession>F8C1D2</accession>
<feature type="transmembrane region" description="Helical" evidence="15">
    <location>
        <begin position="21"/>
        <end position="41"/>
    </location>
</feature>
<protein>
    <recommendedName>
        <fullName evidence="3">Mercuric transport protein MerT</fullName>
    </recommendedName>
    <alternativeName>
        <fullName evidence="13">Mercury ion transport protein</fullName>
    </alternativeName>
</protein>
<keyword evidence="10" id="KW-0476">Mercury</keyword>
<evidence type="ECO:0000256" key="13">
    <source>
        <dbReference type="ARBA" id="ARBA00030934"/>
    </source>
</evidence>
<gene>
    <name evidence="16" type="ordered locus">OCA5_pOC16700490</name>
</gene>
<evidence type="ECO:0000256" key="15">
    <source>
        <dbReference type="SAM" id="Phobius"/>
    </source>
</evidence>
<reference evidence="16 17" key="1">
    <citation type="journal article" date="2011" name="J. Bacteriol.">
        <title>Complete genome sequences of the chemolithoautotrophic Oligotropha carboxidovorans strains OM4 and OM5.</title>
        <authorList>
            <person name="Volland S."/>
            <person name="Rachinger M."/>
            <person name="Strittmatter A."/>
            <person name="Daniel R."/>
            <person name="Gottschalk G."/>
            <person name="Meyer O."/>
        </authorList>
    </citation>
    <scope>NUCLEOTIDE SEQUENCE [LARGE SCALE GENOMIC DNA]</scope>
    <source>
        <strain evidence="17">ATCC 49405 / DSM 1227 / KCTC 32145 / OM5</strain>
        <plasmid evidence="16">pOC167</plasmid>
    </source>
</reference>
<proteinExistence type="inferred from homology"/>
<comment type="similarity">
    <text evidence="2">Belongs to the MerT family.</text>
</comment>
<evidence type="ECO:0000256" key="7">
    <source>
        <dbReference type="ARBA" id="ARBA00022519"/>
    </source>
</evidence>
<keyword evidence="8 15" id="KW-0812">Transmembrane</keyword>
<name>F8C1D2_AFIC5</name>
<keyword evidence="16" id="KW-0614">Plasmid</keyword>
<dbReference type="GO" id="GO:0046872">
    <property type="term" value="F:metal ion binding"/>
    <property type="evidence" value="ECO:0007669"/>
    <property type="project" value="UniProtKB-KW"/>
</dbReference>
<dbReference type="GO" id="GO:0005886">
    <property type="term" value="C:plasma membrane"/>
    <property type="evidence" value="ECO:0007669"/>
    <property type="project" value="UniProtKB-SubCell"/>
</dbReference>
<sequence length="125" mass="13208">MTSREADGPRDVTRLQNAAAAGGLLGTAAVSSCCMLPLPLFTLGASASWIGTLVRLAPYQPYFIAVAVACLGCGYWLWYRSSNQKRDAACSIRSASKFVNPALVVATILVVAAIAFNVLWPLLTS</sequence>
<evidence type="ECO:0000256" key="9">
    <source>
        <dbReference type="ARBA" id="ARBA00022723"/>
    </source>
</evidence>
<evidence type="ECO:0000256" key="1">
    <source>
        <dbReference type="ARBA" id="ARBA00004429"/>
    </source>
</evidence>
<evidence type="ECO:0000256" key="10">
    <source>
        <dbReference type="ARBA" id="ARBA00022914"/>
    </source>
</evidence>
<comment type="function">
    <text evidence="14">Involved in mercury resistance. Probably transfers a mercuric ion from the periplasmic Hg(2+)-binding protein MerP to the cytoplasmic mercuric reductase MerA.</text>
</comment>
<dbReference type="HOGENOM" id="CLU_151729_0_0_5"/>
<evidence type="ECO:0000256" key="11">
    <source>
        <dbReference type="ARBA" id="ARBA00022989"/>
    </source>
</evidence>
<keyword evidence="7" id="KW-0997">Cell inner membrane</keyword>
<keyword evidence="11 15" id="KW-1133">Transmembrane helix</keyword>